<evidence type="ECO:0000256" key="5">
    <source>
        <dbReference type="ARBA" id="ARBA00022989"/>
    </source>
</evidence>
<evidence type="ECO:0000256" key="16">
    <source>
        <dbReference type="ARBA" id="ARBA00049428"/>
    </source>
</evidence>
<protein>
    <submittedName>
        <fullName evidence="18 20">Androgen-dependent TFPI-regulating protein</fullName>
    </submittedName>
</protein>
<comment type="catalytic activity">
    <reaction evidence="7">
        <text>12-hexadecanoyloxy-octadecanoate + H2O = 12-hydroxyoctadecanoate + hexadecanoate + H(+)</text>
        <dbReference type="Rhea" id="RHEA:52056"/>
        <dbReference type="ChEBI" id="CHEBI:7896"/>
        <dbReference type="ChEBI" id="CHEBI:15377"/>
        <dbReference type="ChEBI" id="CHEBI:15378"/>
        <dbReference type="ChEBI" id="CHEBI:83677"/>
        <dbReference type="ChEBI" id="CHEBI:84201"/>
    </reaction>
    <physiologicalReaction direction="left-to-right" evidence="7">
        <dbReference type="Rhea" id="RHEA:52057"/>
    </physiologicalReaction>
</comment>
<keyword evidence="19" id="KW-1185">Reference proteome</keyword>
<comment type="subcellular location">
    <subcellularLocation>
        <location evidence="2">Endomembrane system</location>
        <topology evidence="2">Multi-pass membrane protein</topology>
    </subcellularLocation>
</comment>
<dbReference type="OrthoDB" id="1898221at2759"/>
<evidence type="ECO:0000256" key="12">
    <source>
        <dbReference type="ARBA" id="ARBA00048800"/>
    </source>
</evidence>
<organism evidence="18">
    <name type="scientific">Sipha flava</name>
    <name type="common">yellow sugarcane aphid</name>
    <dbReference type="NCBI Taxonomy" id="143950"/>
    <lineage>
        <taxon>Eukaryota</taxon>
        <taxon>Metazoa</taxon>
        <taxon>Ecdysozoa</taxon>
        <taxon>Arthropoda</taxon>
        <taxon>Hexapoda</taxon>
        <taxon>Insecta</taxon>
        <taxon>Pterygota</taxon>
        <taxon>Neoptera</taxon>
        <taxon>Paraneoptera</taxon>
        <taxon>Hemiptera</taxon>
        <taxon>Sternorrhyncha</taxon>
        <taxon>Aphidomorpha</taxon>
        <taxon>Aphidoidea</taxon>
        <taxon>Aphididae</taxon>
        <taxon>Sipha</taxon>
    </lineage>
</organism>
<evidence type="ECO:0000256" key="13">
    <source>
        <dbReference type="ARBA" id="ARBA00049221"/>
    </source>
</evidence>
<comment type="catalytic activity">
    <reaction evidence="16">
        <text>12-(9Z-hexadecenoyloxy)-octadecanoate + H2O = 12-hydroxyoctadecanoate + (9Z)-hexadecenoate + H(+)</text>
        <dbReference type="Rhea" id="RHEA:52072"/>
        <dbReference type="ChEBI" id="CHEBI:15377"/>
        <dbReference type="ChEBI" id="CHEBI:15378"/>
        <dbReference type="ChEBI" id="CHEBI:32372"/>
        <dbReference type="ChEBI" id="CHEBI:84201"/>
        <dbReference type="ChEBI" id="CHEBI:136312"/>
    </reaction>
    <physiologicalReaction direction="left-to-right" evidence="16">
        <dbReference type="Rhea" id="RHEA:52073"/>
    </physiologicalReaction>
</comment>
<evidence type="ECO:0000256" key="17">
    <source>
        <dbReference type="SAM" id="Phobius"/>
    </source>
</evidence>
<dbReference type="GO" id="GO:0016020">
    <property type="term" value="C:membrane"/>
    <property type="evidence" value="ECO:0007669"/>
    <property type="project" value="InterPro"/>
</dbReference>
<keyword evidence="4 17" id="KW-0812">Transmembrane</keyword>
<comment type="catalytic activity">
    <reaction evidence="8">
        <text>13-octadecanoyloxy-octadecanoate + H2O = 13-hydroxy-octadecanoate + octadecanoate + H(+)</text>
        <dbReference type="Rhea" id="RHEA:52084"/>
        <dbReference type="ChEBI" id="CHEBI:15377"/>
        <dbReference type="ChEBI" id="CHEBI:15378"/>
        <dbReference type="ChEBI" id="CHEBI:25629"/>
        <dbReference type="ChEBI" id="CHEBI:136304"/>
        <dbReference type="ChEBI" id="CHEBI:136335"/>
    </reaction>
    <physiologicalReaction direction="left-to-right" evidence="8">
        <dbReference type="Rhea" id="RHEA:52085"/>
    </physiologicalReaction>
</comment>
<evidence type="ECO:0000256" key="1">
    <source>
        <dbReference type="ARBA" id="ARBA00000923"/>
    </source>
</evidence>
<evidence type="ECO:0000256" key="9">
    <source>
        <dbReference type="ARBA" id="ARBA00047863"/>
    </source>
</evidence>
<evidence type="ECO:0000256" key="6">
    <source>
        <dbReference type="ARBA" id="ARBA00023136"/>
    </source>
</evidence>
<evidence type="ECO:0000256" key="8">
    <source>
        <dbReference type="ARBA" id="ARBA00047427"/>
    </source>
</evidence>
<gene>
    <name evidence="18" type="primary">ADTRP_0</name>
    <name evidence="20" type="synonym">LOC112683016</name>
    <name evidence="18" type="ORF">g.157920</name>
</gene>
<comment type="catalytic activity">
    <reaction evidence="15">
        <text>13-(9Z-hexadecenoyloxy)-octadecanoate + H2O = 13-hydroxy-octadecanoate + (9Z)-hexadecenoate + H(+)</text>
        <dbReference type="Rhea" id="RHEA:52076"/>
        <dbReference type="ChEBI" id="CHEBI:15377"/>
        <dbReference type="ChEBI" id="CHEBI:15378"/>
        <dbReference type="ChEBI" id="CHEBI:32372"/>
        <dbReference type="ChEBI" id="CHEBI:136304"/>
        <dbReference type="ChEBI" id="CHEBI:136315"/>
    </reaction>
    <physiologicalReaction direction="left-to-right" evidence="15">
        <dbReference type="Rhea" id="RHEA:52077"/>
    </physiologicalReaction>
</comment>
<comment type="catalytic activity">
    <reaction evidence="14">
        <text>13-(9Z-octadecenoyloxy)-octadecanoate + H2O = 13-hydroxy-octadecanoate + (9Z)-octadecenoate + H(+)</text>
        <dbReference type="Rhea" id="RHEA:52064"/>
        <dbReference type="ChEBI" id="CHEBI:15377"/>
        <dbReference type="ChEBI" id="CHEBI:15378"/>
        <dbReference type="ChEBI" id="CHEBI:30823"/>
        <dbReference type="ChEBI" id="CHEBI:136303"/>
        <dbReference type="ChEBI" id="CHEBI:136304"/>
    </reaction>
    <physiologicalReaction direction="left-to-right" evidence="14">
        <dbReference type="Rhea" id="RHEA:52065"/>
    </physiologicalReaction>
</comment>
<dbReference type="EMBL" id="GGMS01004631">
    <property type="protein sequence ID" value="MBY73834.1"/>
    <property type="molecule type" value="Transcribed_RNA"/>
</dbReference>
<dbReference type="RefSeq" id="XP_025409633.1">
    <property type="nucleotide sequence ID" value="XM_025553848.1"/>
</dbReference>
<evidence type="ECO:0000313" key="18">
    <source>
        <dbReference type="EMBL" id="MBY73834.1"/>
    </source>
</evidence>
<feature type="transmembrane region" description="Helical" evidence="17">
    <location>
        <begin position="106"/>
        <end position="133"/>
    </location>
</feature>
<evidence type="ECO:0000256" key="11">
    <source>
        <dbReference type="ARBA" id="ARBA00048701"/>
    </source>
</evidence>
<sequence length="260" mass="30541">MNKPKQNISFGTNRLAGIEMSAYPMLLHTVACLWYVFFWSNFLSNSQTNEEDWDPKYRDINEMGYRFLTNWNLFFQTLFFAGCLFHDVMKILNGPNWLKLGSTFQTLLSLAFSSIILPTGIFVCVTFWLMYAYDREIVYPKIIDSYIPYWQNHGMHTTILPLILAELFTTRHKFPSVSASLVLYLGFGLCYAIVFLETYIEKGRWVYPLFGLYSFPIALGIMVFLFVLKLSFLFVGIFIQNMYWGKDEKKQYRKPIKKSS</sequence>
<evidence type="ECO:0000313" key="19">
    <source>
        <dbReference type="Proteomes" id="UP000694846"/>
    </source>
</evidence>
<keyword evidence="5 17" id="KW-1133">Transmembrane helix</keyword>
<feature type="transmembrane region" description="Helical" evidence="17">
    <location>
        <begin position="21"/>
        <end position="43"/>
    </location>
</feature>
<dbReference type="Pfam" id="PF04750">
    <property type="entry name" value="Far-17a_AIG1"/>
    <property type="match status" value="1"/>
</dbReference>
<dbReference type="GO" id="GO:0012505">
    <property type="term" value="C:endomembrane system"/>
    <property type="evidence" value="ECO:0007669"/>
    <property type="project" value="UniProtKB-SubCell"/>
</dbReference>
<evidence type="ECO:0000256" key="7">
    <source>
        <dbReference type="ARBA" id="ARBA00047368"/>
    </source>
</evidence>
<dbReference type="PANTHER" id="PTHR10989">
    <property type="entry name" value="ANDROGEN-INDUCED PROTEIN 1-RELATED"/>
    <property type="match status" value="1"/>
</dbReference>
<dbReference type="PANTHER" id="PTHR10989:SF16">
    <property type="entry name" value="AT02829P-RELATED"/>
    <property type="match status" value="1"/>
</dbReference>
<comment type="catalytic activity">
    <reaction evidence="10">
        <text>12-octadecanoyloxy-octadecanoate + H2O = 12-hydroxyoctadecanoate + octadecanoate + H(+)</text>
        <dbReference type="Rhea" id="RHEA:52080"/>
        <dbReference type="ChEBI" id="CHEBI:15377"/>
        <dbReference type="ChEBI" id="CHEBI:15378"/>
        <dbReference type="ChEBI" id="CHEBI:25629"/>
        <dbReference type="ChEBI" id="CHEBI:84201"/>
        <dbReference type="ChEBI" id="CHEBI:136330"/>
    </reaction>
    <physiologicalReaction direction="left-to-right" evidence="10">
        <dbReference type="Rhea" id="RHEA:52081"/>
    </physiologicalReaction>
</comment>
<evidence type="ECO:0000256" key="10">
    <source>
        <dbReference type="ARBA" id="ARBA00048680"/>
    </source>
</evidence>
<dbReference type="Proteomes" id="UP000694846">
    <property type="component" value="Unplaced"/>
</dbReference>
<proteinExistence type="inferred from homology"/>
<evidence type="ECO:0000256" key="3">
    <source>
        <dbReference type="ARBA" id="ARBA00009300"/>
    </source>
</evidence>
<feature type="transmembrane region" description="Helical" evidence="17">
    <location>
        <begin position="212"/>
        <end position="239"/>
    </location>
</feature>
<comment type="catalytic activity">
    <reaction evidence="9">
        <text>9-hexadecanoyloxy-octadecanoate + H2O = 9-hydroxy-octadecanoate + hexadecanoate + H(+)</text>
        <dbReference type="Rhea" id="RHEA:52052"/>
        <dbReference type="ChEBI" id="CHEBI:7896"/>
        <dbReference type="ChEBI" id="CHEBI:15377"/>
        <dbReference type="ChEBI" id="CHEBI:15378"/>
        <dbReference type="ChEBI" id="CHEBI:83670"/>
        <dbReference type="ChEBI" id="CHEBI:136286"/>
    </reaction>
    <physiologicalReaction direction="left-to-right" evidence="9">
        <dbReference type="Rhea" id="RHEA:52053"/>
    </physiologicalReaction>
</comment>
<dbReference type="AlphaFoldDB" id="A0A2S2Q7Y9"/>
<keyword evidence="6 17" id="KW-0472">Membrane</keyword>
<name>A0A2S2Q7Y9_9HEMI</name>
<evidence type="ECO:0000256" key="14">
    <source>
        <dbReference type="ARBA" id="ARBA00049296"/>
    </source>
</evidence>
<reference evidence="18" key="1">
    <citation type="submission" date="2018-04" db="EMBL/GenBank/DDBJ databases">
        <title>Transcriptome assembly of Sipha flava.</title>
        <authorList>
            <person name="Scully E.D."/>
            <person name="Geib S.M."/>
            <person name="Palmer N.A."/>
            <person name="Koch K."/>
            <person name="Bradshaw J."/>
            <person name="Heng-Moss T."/>
            <person name="Sarath G."/>
        </authorList>
    </citation>
    <scope>NUCLEOTIDE SEQUENCE</scope>
</reference>
<evidence type="ECO:0000256" key="15">
    <source>
        <dbReference type="ARBA" id="ARBA00049322"/>
    </source>
</evidence>
<feature type="transmembrane region" description="Helical" evidence="17">
    <location>
        <begin position="181"/>
        <end position="200"/>
    </location>
</feature>
<comment type="catalytic activity">
    <reaction evidence="12">
        <text>9-(9Z-octadecenoyloxy)-octadecanoate + H2O = 9-hydroxy-octadecanoate + (9Z)-octadecenoate + H(+)</text>
        <dbReference type="Rhea" id="RHEA:52048"/>
        <dbReference type="ChEBI" id="CHEBI:15377"/>
        <dbReference type="ChEBI" id="CHEBI:15378"/>
        <dbReference type="ChEBI" id="CHEBI:30823"/>
        <dbReference type="ChEBI" id="CHEBI:136282"/>
        <dbReference type="ChEBI" id="CHEBI:136286"/>
    </reaction>
    <physiologicalReaction direction="left-to-right" evidence="12">
        <dbReference type="Rhea" id="RHEA:52049"/>
    </physiologicalReaction>
</comment>
<evidence type="ECO:0000313" key="20">
    <source>
        <dbReference type="RefSeq" id="XP_025409633.1"/>
    </source>
</evidence>
<accession>A0A2S2Q7Y9</accession>
<evidence type="ECO:0000256" key="4">
    <source>
        <dbReference type="ARBA" id="ARBA00022692"/>
    </source>
</evidence>
<comment type="similarity">
    <text evidence="3">Belongs to the AIG1 family.</text>
</comment>
<dbReference type="InterPro" id="IPR006838">
    <property type="entry name" value="ADTRP_AIG1"/>
</dbReference>
<comment type="catalytic activity">
    <reaction evidence="11">
        <text>12-(9Z-octadecenoyloxy)-octadecanoate + H2O = 12-hydroxyoctadecanoate + (9Z)-octadecenoate + H(+)</text>
        <dbReference type="Rhea" id="RHEA:52060"/>
        <dbReference type="ChEBI" id="CHEBI:15377"/>
        <dbReference type="ChEBI" id="CHEBI:15378"/>
        <dbReference type="ChEBI" id="CHEBI:30823"/>
        <dbReference type="ChEBI" id="CHEBI:84201"/>
        <dbReference type="ChEBI" id="CHEBI:136302"/>
    </reaction>
    <physiologicalReaction direction="left-to-right" evidence="11">
        <dbReference type="Rhea" id="RHEA:52061"/>
    </physiologicalReaction>
</comment>
<comment type="catalytic activity">
    <reaction evidence="13">
        <text>9-octadecanoyloxy-octadecanoate + H2O = 9-hydroxy-octadecanoate + octadecanoate + H(+)</text>
        <dbReference type="Rhea" id="RHEA:52096"/>
        <dbReference type="ChEBI" id="CHEBI:15377"/>
        <dbReference type="ChEBI" id="CHEBI:15378"/>
        <dbReference type="ChEBI" id="CHEBI:25629"/>
        <dbReference type="ChEBI" id="CHEBI:136286"/>
        <dbReference type="ChEBI" id="CHEBI:136373"/>
    </reaction>
    <physiologicalReaction direction="left-to-right" evidence="13">
        <dbReference type="Rhea" id="RHEA:52097"/>
    </physiologicalReaction>
</comment>
<feature type="transmembrane region" description="Helical" evidence="17">
    <location>
        <begin position="63"/>
        <end position="85"/>
    </location>
</feature>
<comment type="catalytic activity">
    <reaction evidence="1">
        <text>9-(9Z-hexadecenoyloxy)-octadecanoate + H2O = (9Z)-hexadecenoate + 9-hydroxy-octadecanoate + H(+)</text>
        <dbReference type="Rhea" id="RHEA:52068"/>
        <dbReference type="ChEBI" id="CHEBI:15377"/>
        <dbReference type="ChEBI" id="CHEBI:15378"/>
        <dbReference type="ChEBI" id="CHEBI:32372"/>
        <dbReference type="ChEBI" id="CHEBI:136286"/>
        <dbReference type="ChEBI" id="CHEBI:136309"/>
    </reaction>
    <physiologicalReaction direction="left-to-right" evidence="1">
        <dbReference type="Rhea" id="RHEA:52069"/>
    </physiologicalReaction>
</comment>
<reference evidence="20" key="2">
    <citation type="submission" date="2025-04" db="UniProtKB">
        <authorList>
            <consortium name="RefSeq"/>
        </authorList>
    </citation>
    <scope>IDENTIFICATION</scope>
    <source>
        <tissue evidence="20">Whole body</tissue>
    </source>
</reference>
<evidence type="ECO:0000256" key="2">
    <source>
        <dbReference type="ARBA" id="ARBA00004127"/>
    </source>
</evidence>